<dbReference type="InterPro" id="IPR001031">
    <property type="entry name" value="Thioesterase"/>
</dbReference>
<dbReference type="InterPro" id="IPR018201">
    <property type="entry name" value="Ketoacyl_synth_AS"/>
</dbReference>
<dbReference type="InterPro" id="IPR036736">
    <property type="entry name" value="ACP-like_sf"/>
</dbReference>
<dbReference type="Pfam" id="PF00698">
    <property type="entry name" value="Acyl_transf_1"/>
    <property type="match status" value="1"/>
</dbReference>
<dbReference type="InterPro" id="IPR001227">
    <property type="entry name" value="Ac_transferase_dom_sf"/>
</dbReference>
<dbReference type="SUPFAM" id="SSF51735">
    <property type="entry name" value="NAD(P)-binding Rossmann-fold domains"/>
    <property type="match status" value="5"/>
</dbReference>
<dbReference type="Gene3D" id="3.40.47.10">
    <property type="match status" value="1"/>
</dbReference>
<dbReference type="PROSITE" id="PS50075">
    <property type="entry name" value="CARRIER"/>
    <property type="match status" value="2"/>
</dbReference>
<sequence>MELPTYAFQRRRFWLESDAWSGDPAGLGQVSAEHPLLGAAVALADGHGWVFTGRLSLDTHPWLADHVVLDSVLLPGTAFLELALHAGRHIDCPRVDELTLLTPLTLPSDGGTQVQVTVGAEAEGDGRPIAIHARRADAEPHAPWTLHASGTLAPAVSEPSSAAAALSTWPPADAEPVDIEDFYAEAERTGVVYGPTFQGLNAVWRRGAELLAEVALSEDTPRTAQGRFGVHPALLDAALHPLGYALPDPADAAAGPLRLPFSWHGVELHTPGAREVRVRLLPTGADTFSLELADDSGQPVATVTSLLVRALTPGQLPTAEDTDRGRLLAVEWTPPAESEQAIDAPVPPGGWAVVCPDGAEPLAAALGAERYADLADLAAALDAGATTPEAVLLPLTGPPPQDGAALAPETVHRAVQETLRLVRDWLQDARFAGSRLVVAVRGAVAPDGGAPDPAAAARWGLLRTARSEHPDRFALLGTDTDIRDAGTPVDRIAVAATLPESALCEGALLVPRLGPVTTPHHPSGSDPGFGFAAGGTVLITGGTGALGTLLARHLAERHGVRRLLLVSRQGADAPGAEALRQDLAGTAEVAFAACDAADREALARVLADVPDEHPLTAVLHLAGVVDDGLVGTLTPERVAHVLRPKADAALHLHELTRDSELSAFVLFSSAAGLIGNRGQAGYAAANVVLDALAAHRRAHGLPALALQWGLWAEEGALTAGLTEADRRRMSRAGVLPLGAEQGLALLDAAAGRTEAVLTPLRYDPSVLRGLGEELAPVLRGLLPRTARPGRSARTSGTGRALARRLAGLSEAEQARLLVDTVRAHTAGVLGHTGPQAIEPERAFSELGLDSLAALELRNRLNSATGLRLPATVLFDHPSAAALGRHLRTAMLDLPARPAAAAPIAARPTDEPIAVVAMSCRYPGGISDPEGLWRLVSGATDAITDFPGDRGWDLDKLFHPDPDHSGTSYVREGGFLDQADHFDAEFFGISPREALAMDPQQRLLLETAWEAFERAGIDPQTARGSRTGVFAGLMYSDYATRLTTTPEGVDGYLGNGSAGSIASGRVAYTLGLEGPAVTVDTACSSSLVALHWACQALRQGECDMALAGGVTVMSSPATFVEFSRQRGLAPDGRCKPFAAGADGTAWSEGAGLLLVERLSDARRNGHPVLGIIRGSAVNQDGASNGLSAPNGLAQERVIRQALAHAGLTPSDVDAVEAHGTGTALGDPIEAHALLATYGQDRPADRPLRLGSVKSHLGHTQAAAGVAGVIKMLTAMRHGELPRTLHVDAPSPHVDWSSGAVALLTEPTAWPDTGRPRRAGVSSFGVSGTNAHLILEQGDPCDPAPAPAAETAPETAPAPLPWPLSGRTEAAVRAQAERLRARLQDHPGLRPADVGHSLATTRTAFDHRAVIIARHRDDFLTALAALAAGETAGPTGPRAAGSAAVTTGTAAEQGRVAFVFGGQGSQWPAMAADLLDRSAVFAAAIGECQDALAPHTDWSLLDVLRQEPGAPSLERVDVVQPALFAVMVSLAALWRSLGVRPAAVVGHSQGEIAAARVAGALTLEDAARIVALRSRALRAISGRGGMMSLTLPAEQTGPLLERWGGRLGVAAVNGPHSVVVSGEPAALEELRAHCQSHDIRARTIPVDYASHSPQVEDVRERLLADLEGITPRPAETAFYSTVTGEPLDGTALDAAYWYRNLRSTVEFEAATRSLLRDGHTVFVETSPHPVMTPGIEQTAESAGTGILAVGSLQRDSGTLDRLLTAAATLHVHGVPVDWRAVFAGRGGRRVALPTYAFQRRRYWLEAAPGQPPVAQAAGPAHPFLRSSTRTADDDGLLLSGVLSVHDQPWLADHVVAGEILLPATAFVDMALHAGGLAGAPVLDELVLTAPLALPPDGAVAVQMKVAGADEAGRRAVFLHSRPYTAADDEPWLRNALGTLSADREAAAGTGGAPRPHASWPPEAAVPLHADGLGEGPYGRLAAGGLRYGPAFRGMRAAWRHGEEVYADVALPEAARAPRPDADGPAFVLHPALLDAALHALALDGLVADGSGAAAPAAGGLSLPFAFGGVRVHTPGVQRLRVRVAPGPDGQTGVELTDEAGSPVATVRSLTLRPLPPTGSAAADAVPGALHRMGWVPLTEPPAPVAMPRWGVLGTAGTPPVDALAPPGSDVPVYRGPAACDVSSDVVVAPCPPPDPTRDGQDPAAGLLHAADRALGLVREWLAEPRLSRSRLVLVTSGAVTAPAGDVPADGPAATAGGDGAPTDRHTTSAHRHSSADAPAASADDRSPANGHFASADSDCAANGPAASPRDGVPTSGPAGQRSDLRPGEAPPVPAHAPVWGLVRSALRENPGRFALIDVDGHPDSWRALPALLAASVPEAALRQGTAYVPKLVPVVAPAAPERRSRRRIDPEGTVLVTGGTGSLGMLVARHLVTAHGVRHLLLAGRRGPDAPGARELVAQLRAAGAQVAVRACDVADRSALAALLDAVPAAHPLTGVVHTAGVLDDGVVTALTTDRLRRVLRPKADAALALHDLTLGHDLAFFALFSSVAGAFGSAGQANYAAANCVLDALARHRRRLGLPGTSIVWGPWLQDDGMMAHLGEADRQRMARSGFGPLGPAEGLALFDAAVAGDEPVVVAARLGPAALHGGGEAAHRLRTPAADAGGRGGDGIGRALAAASPGEPDGLLLAKVRTLAARVLGHGEDASEIDEDTLLADLGLDSLAAVELRNELAAWTGLVLPSTLLFDFPTPRALAAELRRRHAAEAPPAGARPDAPARPAAIGAPNYPGSPGGPADKGVGDGPEGRAAAGAPPEVRGRTADAPHAEGAPDSLGALFRTACARGRGWDGMALLTIAARLRPVFDETGAPGAAHEPIVLAAGGTGAPLVCLPALSAVSGPREYAHLGAGLRGLRPVFAVRHPGFESRETLPATLDALVTAQALAVRAAAAEGPLVLLGRSAGGWVAHAVAERLESEGAAPAAVVLVDTYPPDHGDGEQALSATTSDMLRRAAEFASAETDRLTAMAGYFALFSGWRPAPLACPTLYVRARDPLPGAEPAPHWSLPHTEVTVDGDHFTMLEEHARTTALAIHRWLSDGPR</sequence>
<dbReference type="InterPro" id="IPR006162">
    <property type="entry name" value="Ppantetheine_attach_site"/>
</dbReference>
<name>A0A4Z0H8L4_9ACTN</name>
<dbReference type="FunFam" id="3.40.366.10:FF:000002">
    <property type="entry name" value="Probable polyketide synthase 2"/>
    <property type="match status" value="1"/>
</dbReference>
<organism evidence="13 14">
    <name type="scientific">Streptomyces palmae</name>
    <dbReference type="NCBI Taxonomy" id="1701085"/>
    <lineage>
        <taxon>Bacteria</taxon>
        <taxon>Bacillati</taxon>
        <taxon>Actinomycetota</taxon>
        <taxon>Actinomycetes</taxon>
        <taxon>Kitasatosporales</taxon>
        <taxon>Streptomycetaceae</taxon>
        <taxon>Streptomyces</taxon>
    </lineage>
</organism>
<dbReference type="Pfam" id="PF00109">
    <property type="entry name" value="ketoacyl-synt"/>
    <property type="match status" value="1"/>
</dbReference>
<dbReference type="InterPro" id="IPR020841">
    <property type="entry name" value="PKS_Beta-ketoAc_synthase_dom"/>
</dbReference>
<feature type="active site" description="Proton donor; for dehydratase activity" evidence="8">
    <location>
        <position position="236"/>
    </location>
</feature>
<dbReference type="SMART" id="SM00823">
    <property type="entry name" value="PKS_PP"/>
    <property type="match status" value="2"/>
</dbReference>
<keyword evidence="2" id="KW-0596">Phosphopantetheine</keyword>
<evidence type="ECO:0000259" key="12">
    <source>
        <dbReference type="PROSITE" id="PS52019"/>
    </source>
</evidence>
<evidence type="ECO:0000259" key="11">
    <source>
        <dbReference type="PROSITE" id="PS52004"/>
    </source>
</evidence>
<feature type="compositionally biased region" description="Low complexity" evidence="9">
    <location>
        <begin position="2239"/>
        <end position="2253"/>
    </location>
</feature>
<feature type="domain" description="PKS/mFAS DH" evidence="12">
    <location>
        <begin position="34"/>
        <end position="317"/>
    </location>
</feature>
<dbReference type="InterPro" id="IPR049900">
    <property type="entry name" value="PKS_mFAS_DH"/>
</dbReference>
<reference evidence="13 14" key="1">
    <citation type="submission" date="2019-03" db="EMBL/GenBank/DDBJ databases">
        <authorList>
            <person name="Gonzalez-Pimentel J.L."/>
        </authorList>
    </citation>
    <scope>NUCLEOTIDE SEQUENCE [LARGE SCALE GENOMIC DNA]</scope>
    <source>
        <strain evidence="13 14">JCM 31289</strain>
    </source>
</reference>
<dbReference type="Gene3D" id="3.40.50.1820">
    <property type="entry name" value="alpha/beta hydrolase"/>
    <property type="match status" value="1"/>
</dbReference>
<keyword evidence="5" id="KW-0045">Antibiotic biosynthesis</keyword>
<dbReference type="InterPro" id="IPR020802">
    <property type="entry name" value="TesA-like"/>
</dbReference>
<dbReference type="CDD" id="cd00833">
    <property type="entry name" value="PKS"/>
    <property type="match status" value="1"/>
</dbReference>
<dbReference type="InterPro" id="IPR020807">
    <property type="entry name" value="PKS_DH"/>
</dbReference>
<dbReference type="InterPro" id="IPR055123">
    <property type="entry name" value="SpnB-like_Rossmann"/>
</dbReference>
<feature type="region of interest" description="Disordered" evidence="9">
    <location>
        <begin position="2239"/>
        <end position="2330"/>
    </location>
</feature>
<evidence type="ECO:0000256" key="4">
    <source>
        <dbReference type="ARBA" id="ARBA00022679"/>
    </source>
</evidence>
<dbReference type="InterPro" id="IPR049552">
    <property type="entry name" value="PKS_DH_N"/>
</dbReference>
<dbReference type="FunFam" id="1.10.1200.10:FF:000007">
    <property type="entry name" value="Probable polyketide synthase pks17"/>
    <property type="match status" value="1"/>
</dbReference>
<protein>
    <submittedName>
        <fullName evidence="13">SDR family NAD(P)-dependent oxidoreductase</fullName>
    </submittedName>
</protein>
<keyword evidence="3" id="KW-0597">Phosphoprotein</keyword>
<keyword evidence="6" id="KW-0511">Multifunctional enzyme</keyword>
<keyword evidence="14" id="KW-1185">Reference proteome</keyword>
<dbReference type="SUPFAM" id="SSF53901">
    <property type="entry name" value="Thiolase-like"/>
    <property type="match status" value="1"/>
</dbReference>
<dbReference type="GO" id="GO:0033068">
    <property type="term" value="P:macrolide biosynthetic process"/>
    <property type="evidence" value="ECO:0007669"/>
    <property type="project" value="UniProtKB-ARBA"/>
</dbReference>
<dbReference type="EMBL" id="SRID01000148">
    <property type="protein sequence ID" value="TGB07539.1"/>
    <property type="molecule type" value="Genomic_DNA"/>
</dbReference>
<feature type="compositionally biased region" description="Low complexity" evidence="9">
    <location>
        <begin position="2761"/>
        <end position="2781"/>
    </location>
</feature>
<feature type="compositionally biased region" description="Basic and acidic residues" evidence="9">
    <location>
        <begin position="2811"/>
        <end position="2820"/>
    </location>
</feature>
<dbReference type="SMART" id="SM00824">
    <property type="entry name" value="PKS_TE"/>
    <property type="match status" value="1"/>
</dbReference>
<dbReference type="InterPro" id="IPR029058">
    <property type="entry name" value="AB_hydrolase_fold"/>
</dbReference>
<dbReference type="Gene3D" id="3.10.129.110">
    <property type="entry name" value="Polyketide synthase dehydratase"/>
    <property type="match status" value="2"/>
</dbReference>
<dbReference type="Pfam" id="PF00550">
    <property type="entry name" value="PP-binding"/>
    <property type="match status" value="2"/>
</dbReference>
<feature type="active site" description="Proton acceptor; for dehydratase activity" evidence="8">
    <location>
        <position position="66"/>
    </location>
</feature>
<dbReference type="Pfam" id="PF14765">
    <property type="entry name" value="PS-DH"/>
    <property type="match status" value="2"/>
</dbReference>
<feature type="domain" description="Ketosynthase family 3 (KS3)" evidence="11">
    <location>
        <begin position="909"/>
        <end position="1335"/>
    </location>
</feature>
<feature type="region of interest" description="Disordered" evidence="9">
    <location>
        <begin position="1337"/>
        <end position="1361"/>
    </location>
</feature>
<dbReference type="InterPro" id="IPR050091">
    <property type="entry name" value="PKS_NRPS_Biosynth_Enz"/>
</dbReference>
<feature type="active site" description="Proton donor; for dehydratase activity" evidence="8">
    <location>
        <position position="2032"/>
    </location>
</feature>
<evidence type="ECO:0000256" key="5">
    <source>
        <dbReference type="ARBA" id="ARBA00023194"/>
    </source>
</evidence>
<dbReference type="Pfam" id="PF16197">
    <property type="entry name" value="KAsynt_C_assoc"/>
    <property type="match status" value="1"/>
</dbReference>
<keyword evidence="4" id="KW-0808">Transferase</keyword>
<dbReference type="SMART" id="SM00822">
    <property type="entry name" value="PKS_KR"/>
    <property type="match status" value="2"/>
</dbReference>
<dbReference type="InterPro" id="IPR042104">
    <property type="entry name" value="PKS_dehydratase_sf"/>
</dbReference>
<dbReference type="PANTHER" id="PTHR43775">
    <property type="entry name" value="FATTY ACID SYNTHASE"/>
    <property type="match status" value="1"/>
</dbReference>
<feature type="region of interest" description="N-terminal hotdog fold" evidence="8">
    <location>
        <begin position="1819"/>
        <end position="1944"/>
    </location>
</feature>
<dbReference type="GO" id="GO:0031177">
    <property type="term" value="F:phosphopantetheine binding"/>
    <property type="evidence" value="ECO:0007669"/>
    <property type="project" value="InterPro"/>
</dbReference>
<dbReference type="InterPro" id="IPR020806">
    <property type="entry name" value="PKS_PP-bd"/>
</dbReference>
<feature type="region of interest" description="N-terminal hotdog fold" evidence="8">
    <location>
        <begin position="34"/>
        <end position="159"/>
    </location>
</feature>
<feature type="region of interest" description="C-terminal hotdog fold" evidence="8">
    <location>
        <begin position="174"/>
        <end position="317"/>
    </location>
</feature>
<evidence type="ECO:0000259" key="10">
    <source>
        <dbReference type="PROSITE" id="PS50075"/>
    </source>
</evidence>
<evidence type="ECO:0000256" key="7">
    <source>
        <dbReference type="ARBA" id="ARBA00023315"/>
    </source>
</evidence>
<dbReference type="InterPro" id="IPR014031">
    <property type="entry name" value="Ketoacyl_synth_C"/>
</dbReference>
<evidence type="ECO:0000256" key="1">
    <source>
        <dbReference type="ARBA" id="ARBA00004792"/>
    </source>
</evidence>
<dbReference type="Pfam" id="PF00975">
    <property type="entry name" value="Thioesterase"/>
    <property type="match status" value="1"/>
</dbReference>
<feature type="domain" description="Carrier" evidence="10">
    <location>
        <begin position="2682"/>
        <end position="2758"/>
    </location>
</feature>
<accession>A0A4Z0H8L4</accession>
<dbReference type="Pfam" id="PF08659">
    <property type="entry name" value="KR"/>
    <property type="match status" value="2"/>
</dbReference>
<keyword evidence="7" id="KW-0012">Acyltransferase</keyword>
<evidence type="ECO:0000256" key="6">
    <source>
        <dbReference type="ARBA" id="ARBA00023268"/>
    </source>
</evidence>
<dbReference type="PROSITE" id="PS52004">
    <property type="entry name" value="KS3_2"/>
    <property type="match status" value="1"/>
</dbReference>
<dbReference type="CDD" id="cd08956">
    <property type="entry name" value="KR_3_FAS_SDR_x"/>
    <property type="match status" value="2"/>
</dbReference>
<dbReference type="Pfam" id="PF02801">
    <property type="entry name" value="Ketoacyl-synt_C"/>
    <property type="match status" value="1"/>
</dbReference>
<feature type="domain" description="PKS/mFAS DH" evidence="12">
    <location>
        <begin position="1819"/>
        <end position="2118"/>
    </location>
</feature>
<dbReference type="InterPro" id="IPR036291">
    <property type="entry name" value="NAD(P)-bd_dom_sf"/>
</dbReference>
<evidence type="ECO:0000256" key="2">
    <source>
        <dbReference type="ARBA" id="ARBA00022450"/>
    </source>
</evidence>
<dbReference type="Gene3D" id="3.40.50.720">
    <property type="entry name" value="NAD(P)-binding Rossmann-like Domain"/>
    <property type="match status" value="3"/>
</dbReference>
<dbReference type="InterPro" id="IPR013968">
    <property type="entry name" value="PKS_KR"/>
</dbReference>
<dbReference type="Pfam" id="PF22953">
    <property type="entry name" value="SpnB_Rossmann"/>
    <property type="match status" value="1"/>
</dbReference>
<gene>
    <name evidence="13" type="ORF">E4099_16895</name>
</gene>
<dbReference type="SMART" id="SM00826">
    <property type="entry name" value="PKS_DH"/>
    <property type="match status" value="2"/>
</dbReference>
<dbReference type="SUPFAM" id="SSF55048">
    <property type="entry name" value="Probable ACP-binding domain of malonyl-CoA ACP transacylase"/>
    <property type="match status" value="1"/>
</dbReference>
<evidence type="ECO:0000313" key="14">
    <source>
        <dbReference type="Proteomes" id="UP000297948"/>
    </source>
</evidence>
<feature type="region of interest" description="C-terminal hotdog fold" evidence="8">
    <location>
        <begin position="1962"/>
        <end position="2118"/>
    </location>
</feature>
<dbReference type="InterPro" id="IPR016035">
    <property type="entry name" value="Acyl_Trfase/lysoPLipase"/>
</dbReference>
<dbReference type="FunFam" id="3.40.47.10:FF:000019">
    <property type="entry name" value="Polyketide synthase type I"/>
    <property type="match status" value="1"/>
</dbReference>
<feature type="compositionally biased region" description="Low complexity" evidence="9">
    <location>
        <begin position="2801"/>
        <end position="2810"/>
    </location>
</feature>
<dbReference type="InterPro" id="IPR032821">
    <property type="entry name" value="PKS_assoc"/>
</dbReference>
<dbReference type="Gene3D" id="3.40.366.10">
    <property type="entry name" value="Malonyl-Coenzyme A Acyl Carrier Protein, domain 2"/>
    <property type="match status" value="1"/>
</dbReference>
<dbReference type="PROSITE" id="PS00012">
    <property type="entry name" value="PHOSPHOPANTETHEINE"/>
    <property type="match status" value="2"/>
</dbReference>
<evidence type="ECO:0000256" key="3">
    <source>
        <dbReference type="ARBA" id="ARBA00022553"/>
    </source>
</evidence>
<dbReference type="SMART" id="SM01294">
    <property type="entry name" value="PKS_PP_betabranch"/>
    <property type="match status" value="1"/>
</dbReference>
<feature type="active site" description="Proton acceptor; for dehydratase activity" evidence="8">
    <location>
        <position position="1851"/>
    </location>
</feature>
<dbReference type="InterPro" id="IPR016039">
    <property type="entry name" value="Thiolase-like"/>
</dbReference>
<dbReference type="SUPFAM" id="SSF52151">
    <property type="entry name" value="FabD/lysophospholipase-like"/>
    <property type="match status" value="1"/>
</dbReference>
<dbReference type="GO" id="GO:0004312">
    <property type="term" value="F:fatty acid synthase activity"/>
    <property type="evidence" value="ECO:0007669"/>
    <property type="project" value="TreeGrafter"/>
</dbReference>
<evidence type="ECO:0000256" key="8">
    <source>
        <dbReference type="PROSITE-ProRule" id="PRU01363"/>
    </source>
</evidence>
<dbReference type="InterPro" id="IPR009081">
    <property type="entry name" value="PP-bd_ACP"/>
</dbReference>
<feature type="domain" description="Carrier" evidence="10">
    <location>
        <begin position="812"/>
        <end position="890"/>
    </location>
</feature>
<dbReference type="Gene3D" id="1.10.1200.10">
    <property type="entry name" value="ACP-like"/>
    <property type="match status" value="2"/>
</dbReference>
<dbReference type="SMART" id="SM00825">
    <property type="entry name" value="PKS_KS"/>
    <property type="match status" value="1"/>
</dbReference>
<dbReference type="InterPro" id="IPR057326">
    <property type="entry name" value="KR_dom"/>
</dbReference>
<dbReference type="InterPro" id="IPR014043">
    <property type="entry name" value="Acyl_transferase_dom"/>
</dbReference>
<dbReference type="InterPro" id="IPR014030">
    <property type="entry name" value="Ketoacyl_synth_N"/>
</dbReference>
<feature type="region of interest" description="Disordered" evidence="9">
    <location>
        <begin position="2755"/>
        <end position="2825"/>
    </location>
</feature>
<dbReference type="GO" id="GO:0004315">
    <property type="term" value="F:3-oxoacyl-[acyl-carrier-protein] synthase activity"/>
    <property type="evidence" value="ECO:0007669"/>
    <property type="project" value="InterPro"/>
</dbReference>
<dbReference type="SUPFAM" id="SSF53474">
    <property type="entry name" value="alpha/beta-Hydrolases"/>
    <property type="match status" value="1"/>
</dbReference>
<dbReference type="InterPro" id="IPR049551">
    <property type="entry name" value="PKS_DH_C"/>
</dbReference>
<dbReference type="PROSITE" id="PS00606">
    <property type="entry name" value="KS3_1"/>
    <property type="match status" value="1"/>
</dbReference>
<comment type="pathway">
    <text evidence="1">Antibiotic biosynthesis.</text>
</comment>
<dbReference type="InterPro" id="IPR016036">
    <property type="entry name" value="Malonyl_transacylase_ACP-bd"/>
</dbReference>
<dbReference type="Gene3D" id="3.30.70.3290">
    <property type="match status" value="1"/>
</dbReference>
<dbReference type="SUPFAM" id="SSF47336">
    <property type="entry name" value="ACP-like"/>
    <property type="match status" value="2"/>
</dbReference>
<dbReference type="GO" id="GO:0006633">
    <property type="term" value="P:fatty acid biosynthetic process"/>
    <property type="evidence" value="ECO:0007669"/>
    <property type="project" value="InterPro"/>
</dbReference>
<comment type="caution">
    <text evidence="13">The sequence shown here is derived from an EMBL/GenBank/DDBJ whole genome shotgun (WGS) entry which is preliminary data.</text>
</comment>
<dbReference type="OrthoDB" id="9778690at2"/>
<dbReference type="PANTHER" id="PTHR43775:SF51">
    <property type="entry name" value="INACTIVE PHENOLPHTHIOCEROL SYNTHESIS POLYKETIDE SYNTHASE TYPE I PKS1-RELATED"/>
    <property type="match status" value="1"/>
</dbReference>
<dbReference type="Pfam" id="PF21089">
    <property type="entry name" value="PKS_DH_N"/>
    <property type="match status" value="2"/>
</dbReference>
<dbReference type="Proteomes" id="UP000297948">
    <property type="component" value="Unassembled WGS sequence"/>
</dbReference>
<dbReference type="SMART" id="SM00827">
    <property type="entry name" value="PKS_AT"/>
    <property type="match status" value="1"/>
</dbReference>
<dbReference type="PROSITE" id="PS52019">
    <property type="entry name" value="PKS_MFAS_DH"/>
    <property type="match status" value="2"/>
</dbReference>
<proteinExistence type="predicted"/>
<evidence type="ECO:0000256" key="9">
    <source>
        <dbReference type="SAM" id="MobiDB-lite"/>
    </source>
</evidence>
<evidence type="ECO:0000313" key="13">
    <source>
        <dbReference type="EMBL" id="TGB07539.1"/>
    </source>
</evidence>